<comment type="caution">
    <text evidence="8">The sequence shown here is derived from an EMBL/GenBank/DDBJ whole genome shotgun (WGS) entry which is preliminary data.</text>
</comment>
<evidence type="ECO:0000259" key="7">
    <source>
        <dbReference type="Pfam" id="PF08016"/>
    </source>
</evidence>
<evidence type="ECO:0000256" key="5">
    <source>
        <dbReference type="PROSITE-ProRule" id="PRU00282"/>
    </source>
</evidence>
<dbReference type="Pfam" id="PF08016">
    <property type="entry name" value="PKD_channel"/>
    <property type="match status" value="1"/>
</dbReference>
<feature type="transmembrane region" description="Helical" evidence="6">
    <location>
        <begin position="1047"/>
        <end position="1065"/>
    </location>
</feature>
<feature type="transmembrane region" description="Helical" evidence="6">
    <location>
        <begin position="143"/>
        <end position="163"/>
    </location>
</feature>
<feature type="transmembrane region" description="Helical" evidence="6">
    <location>
        <begin position="601"/>
        <end position="622"/>
    </location>
</feature>
<dbReference type="Gene3D" id="1.10.287.70">
    <property type="match status" value="1"/>
</dbReference>
<dbReference type="EMBL" id="CAJNDS010001001">
    <property type="protein sequence ID" value="CAE7243396.1"/>
    <property type="molecule type" value="Genomic_DNA"/>
</dbReference>
<proteinExistence type="predicted"/>
<keyword evidence="9" id="KW-1185">Reference proteome</keyword>
<feature type="transmembrane region" description="Helical" evidence="6">
    <location>
        <begin position="995"/>
        <end position="1013"/>
    </location>
</feature>
<keyword evidence="4 5" id="KW-0472">Membrane</keyword>
<evidence type="ECO:0000313" key="8">
    <source>
        <dbReference type="EMBL" id="CAE7243396.1"/>
    </source>
</evidence>
<dbReference type="PANTHER" id="PTHR10877:SF183">
    <property type="entry name" value="AT14535P-RELATED"/>
    <property type="match status" value="1"/>
</dbReference>
<evidence type="ECO:0000256" key="6">
    <source>
        <dbReference type="SAM" id="Phobius"/>
    </source>
</evidence>
<dbReference type="Gene3D" id="1.50.40.10">
    <property type="entry name" value="Mitochondrial carrier domain"/>
    <property type="match status" value="1"/>
</dbReference>
<evidence type="ECO:0000256" key="4">
    <source>
        <dbReference type="ARBA" id="ARBA00023136"/>
    </source>
</evidence>
<feature type="repeat" description="Solcar" evidence="5">
    <location>
        <begin position="478"/>
        <end position="588"/>
    </location>
</feature>
<evidence type="ECO:0000256" key="1">
    <source>
        <dbReference type="ARBA" id="ARBA00004141"/>
    </source>
</evidence>
<keyword evidence="3 6" id="KW-1133">Transmembrane helix</keyword>
<dbReference type="InterPro" id="IPR051223">
    <property type="entry name" value="Polycystin"/>
</dbReference>
<feature type="transmembrane region" description="Helical" evidence="6">
    <location>
        <begin position="1150"/>
        <end position="1172"/>
    </location>
</feature>
<gene>
    <name evidence="8" type="primary">PKD2</name>
    <name evidence="8" type="ORF">SNAT2548_LOCUS11276</name>
</gene>
<dbReference type="GO" id="GO:0016020">
    <property type="term" value="C:membrane"/>
    <property type="evidence" value="ECO:0007669"/>
    <property type="project" value="UniProtKB-SubCell"/>
</dbReference>
<reference evidence="8" key="1">
    <citation type="submission" date="2021-02" db="EMBL/GenBank/DDBJ databases">
        <authorList>
            <person name="Dougan E. K."/>
            <person name="Rhodes N."/>
            <person name="Thang M."/>
            <person name="Chan C."/>
        </authorList>
    </citation>
    <scope>NUCLEOTIDE SEQUENCE</scope>
</reference>
<feature type="transmembrane region" description="Helical" evidence="6">
    <location>
        <begin position="175"/>
        <end position="200"/>
    </location>
</feature>
<keyword evidence="2 5" id="KW-0812">Transmembrane</keyword>
<evidence type="ECO:0000313" key="9">
    <source>
        <dbReference type="Proteomes" id="UP000604046"/>
    </source>
</evidence>
<dbReference type="PROSITE" id="PS50920">
    <property type="entry name" value="SOLCAR"/>
    <property type="match status" value="1"/>
</dbReference>
<dbReference type="InterPro" id="IPR018108">
    <property type="entry name" value="MCP_transmembrane"/>
</dbReference>
<dbReference type="Pfam" id="PF00153">
    <property type="entry name" value="Mito_carr"/>
    <property type="match status" value="2"/>
</dbReference>
<protein>
    <submittedName>
        <fullName evidence="8">PKD2 protein</fullName>
    </submittedName>
</protein>
<accession>A0A812LH94</accession>
<dbReference type="SUPFAM" id="SSF103506">
    <property type="entry name" value="Mitochondrial carrier"/>
    <property type="match status" value="1"/>
</dbReference>
<evidence type="ECO:0000256" key="3">
    <source>
        <dbReference type="ARBA" id="ARBA00022989"/>
    </source>
</evidence>
<dbReference type="OrthoDB" id="435494at2759"/>
<dbReference type="PANTHER" id="PTHR10877">
    <property type="entry name" value="POLYCYSTIN FAMILY MEMBER"/>
    <property type="match status" value="1"/>
</dbReference>
<organism evidence="8 9">
    <name type="scientific">Symbiodinium natans</name>
    <dbReference type="NCBI Taxonomy" id="878477"/>
    <lineage>
        <taxon>Eukaryota</taxon>
        <taxon>Sar</taxon>
        <taxon>Alveolata</taxon>
        <taxon>Dinophyceae</taxon>
        <taxon>Suessiales</taxon>
        <taxon>Symbiodiniaceae</taxon>
        <taxon>Symbiodinium</taxon>
    </lineage>
</organism>
<name>A0A812LH94_9DINO</name>
<feature type="transmembrane region" description="Helical" evidence="6">
    <location>
        <begin position="1217"/>
        <end position="1239"/>
    </location>
</feature>
<dbReference type="InterPro" id="IPR013122">
    <property type="entry name" value="PKD1_2_channel"/>
</dbReference>
<feature type="transmembrane region" description="Helical" evidence="6">
    <location>
        <begin position="563"/>
        <end position="581"/>
    </location>
</feature>
<dbReference type="InterPro" id="IPR023395">
    <property type="entry name" value="MCP_dom_sf"/>
</dbReference>
<comment type="subcellular location">
    <subcellularLocation>
        <location evidence="1">Membrane</location>
        <topology evidence="1">Multi-pass membrane protein</topology>
    </subcellularLocation>
</comment>
<dbReference type="Proteomes" id="UP000604046">
    <property type="component" value="Unassembled WGS sequence"/>
</dbReference>
<sequence length="1499" mass="169655">MATILPTVLGHWEVQESGVLDEARFQCSRAPLGKEEECFGPRSTESTGHVLQAKWLPSNRMVNAHTATFFAATGEHLWHQPTWQSVLCFEGSVRPGLRMTGNWAAVKVSCHNKVCGVVAAVVQVLWCRSGLHWCTNLEKLRQALRFVVPLALLYLLALATAMLDLQDTRLPFAELFLLSAASMLYTFLCSLPLTCLMRFARRCRLRRAGRTRPRDSSAPANIAVLINIQEYEHLDDVLDRSWPALCAEMRRRSQEAEFQWEVLVWPELKGRNVRSLVDLVRRKLEGTSNARVLIYISCHSQMMNGVPQFLPADAAGWGDGVCLSWLVRQLDAVQPRHAHFYIMVNGCLTNASRVDRCCWAAQQAMDDEVDAAMLSERILRRRSDPQVWMLFACPPGGQIPGDEDTGDHLTRLFLEALRRRPPPAQLEIEEIYNELHEGLWKLKRDQGGPLQPYLMVTTGKLPTPIPRQASDESQQKLAMRLRDGFEGVVFFTLAAKEKEIADSVDKLLTRVRSESSRRLCPKASELGMILFQVHRKRVFSLRGFFHRGVDIVRLEGPWGLWRGNLAVVLQVMPYAGVQFMAFDQYQRFLLDSLFVDSPRPWAVRFAAGAMAGATATTLTYPLDLLRAQMAISMTSLWDRMPHSSYTAAAEDIVRDEGEVGIICSTCQLMKLSRVRTLEVVNPKEGGTELGVYLAWVKRELDNESACPFGVCMNANFAWAQDFGHKSVYDVHSYADFWSWFRIGFLPLAVQHSWAFSEGLAAQYAALASENVTPFSPAQMPTNYTVNYGPEPDEAWAQATLPVPDQFSTFNRIVAGIRLRQERAAASWESCKVPGTVDADLMRAWLGKPCMPADPPYELTPEAHHAESFQAPERTEWLLSQQRTLKELQLASLDMEDGCSQLDAKWGNLNSTRYSCACKSCADGARAPDGQPQPGPWLDEYTQRVELAMVSYNQNFGLISLVSVNFFFNRAGHVYKLIHVQSAWSSWLLGNFLEQTVILAADVVWVGSLLFIFISEIRELVGVVRSAKNGIYQAVFGDYLNFWNAVDWVSIICAYAVIGTYLRLIVETGFTTGTMGQYIELAQENLTYAESEAWSDKVFDSVETMVLAEADFRFTLSFYPIVVMLRLLKSFDAQPRLAVVTRTLYTAAVDILHFFIVISSVYLCLALNALLVFGQDMQEFSTLDRALFSSFRAMFGDWDWPHMEKVATGRLIASMWMWMFQIIVVVLLVNMLLAIILDAYSEVKSSVSLMTTLNTQISEMLRRRRQSLNKERVRLSDVWNAYLEKFGDEKLMLSSRETVTAEDIMEQVEGIPKSQAKRTLSNARQTWERSLQEPYTPDSYMEQLKLCEVRLNLLRHKTSHIRSVMSAVAGRIGIAENPTIALQETTSRAVSMVRENVKVMSKQVDEVLREECNALEDRQEDVCIQQKEFTEVSKQTKSRLVDLQTDLQKVAASLQEIAASREIHQYQHGTARRMWSGLEVMCSAPTQGTQRQRLLYESEG</sequence>
<feature type="domain" description="Polycystin cation channel PKD1/PKD2" evidence="7">
    <location>
        <begin position="1098"/>
        <end position="1242"/>
    </location>
</feature>
<evidence type="ECO:0000256" key="2">
    <source>
        <dbReference type="ARBA" id="ARBA00022692"/>
    </source>
</evidence>